<evidence type="ECO:0008006" key="3">
    <source>
        <dbReference type="Google" id="ProtNLM"/>
    </source>
</evidence>
<dbReference type="OrthoDB" id="5416609at2759"/>
<sequence>MTILIAPRVVPAQLPAAGHKQWKGLEFIYWRCWWNQAWIVQEISLARKAVFMCGETNLDAHDLFAAASFLHEHKLTNATMIDLTSAINLAEVRQACLENRKLDLFTLLISTRMYRASDKRDRIYSLLGLCTDEDASTIIPDYAMSAAEVYTNFARRLLNRGTLDVLTAVGDFRRRCIPDLPSWVPDWSISSRTQEFLLPGKEISAAASKDSEAKLNFSGNLILHAAGLVFDTVVDTGLPFVFPYIDMQVAYIFSPMETMNRAPFQHAILNWFVSYWTAIRLDEWKGFLSRLKTFGYPTGEEASHIYLRTITADSYPVADLESAYSAYCKTNMLSKPDREVKVEEIQESATFRTHLDRACHGRRMFLTSRGYLGLGPLMTERGAKVVLLTGGKTPYILRKEKSGEYTSRGECYVHGIMRGEAWDESIANEEFRII</sequence>
<dbReference type="PANTHER" id="PTHR24148:SF73">
    <property type="entry name" value="HET DOMAIN PROTEIN (AFU_ORTHOLOGUE AFUA_8G01020)"/>
    <property type="match status" value="1"/>
</dbReference>
<protein>
    <recommendedName>
        <fullName evidence="3">Heterokaryon incompatibility domain-containing protein</fullName>
    </recommendedName>
</protein>
<proteinExistence type="predicted"/>
<name>A0A9P4IIF7_9PEZI</name>
<organism evidence="1 2">
    <name type="scientific">Rhizodiscina lignyota</name>
    <dbReference type="NCBI Taxonomy" id="1504668"/>
    <lineage>
        <taxon>Eukaryota</taxon>
        <taxon>Fungi</taxon>
        <taxon>Dikarya</taxon>
        <taxon>Ascomycota</taxon>
        <taxon>Pezizomycotina</taxon>
        <taxon>Dothideomycetes</taxon>
        <taxon>Pleosporomycetidae</taxon>
        <taxon>Aulographales</taxon>
        <taxon>Rhizodiscinaceae</taxon>
        <taxon>Rhizodiscina</taxon>
    </lineage>
</organism>
<gene>
    <name evidence="1" type="ORF">NA57DRAFT_75375</name>
</gene>
<accession>A0A9P4IIF7</accession>
<dbReference type="PANTHER" id="PTHR24148">
    <property type="entry name" value="ANKYRIN REPEAT DOMAIN-CONTAINING PROTEIN 39 HOMOLOG-RELATED"/>
    <property type="match status" value="1"/>
</dbReference>
<evidence type="ECO:0000313" key="2">
    <source>
        <dbReference type="Proteomes" id="UP000799772"/>
    </source>
</evidence>
<evidence type="ECO:0000313" key="1">
    <source>
        <dbReference type="EMBL" id="KAF2099870.1"/>
    </source>
</evidence>
<dbReference type="Proteomes" id="UP000799772">
    <property type="component" value="Unassembled WGS sequence"/>
</dbReference>
<dbReference type="InterPro" id="IPR052895">
    <property type="entry name" value="HetReg/Transcr_Mod"/>
</dbReference>
<keyword evidence="2" id="KW-1185">Reference proteome</keyword>
<comment type="caution">
    <text evidence="1">The sequence shown here is derived from an EMBL/GenBank/DDBJ whole genome shotgun (WGS) entry which is preliminary data.</text>
</comment>
<dbReference type="AlphaFoldDB" id="A0A9P4IIF7"/>
<dbReference type="EMBL" id="ML978125">
    <property type="protein sequence ID" value="KAF2099870.1"/>
    <property type="molecule type" value="Genomic_DNA"/>
</dbReference>
<dbReference type="Pfam" id="PF26639">
    <property type="entry name" value="Het-6_barrel"/>
    <property type="match status" value="1"/>
</dbReference>
<reference evidence="1" key="1">
    <citation type="journal article" date="2020" name="Stud. Mycol.">
        <title>101 Dothideomycetes genomes: a test case for predicting lifestyles and emergence of pathogens.</title>
        <authorList>
            <person name="Haridas S."/>
            <person name="Albert R."/>
            <person name="Binder M."/>
            <person name="Bloem J."/>
            <person name="Labutti K."/>
            <person name="Salamov A."/>
            <person name="Andreopoulos B."/>
            <person name="Baker S."/>
            <person name="Barry K."/>
            <person name="Bills G."/>
            <person name="Bluhm B."/>
            <person name="Cannon C."/>
            <person name="Castanera R."/>
            <person name="Culley D."/>
            <person name="Daum C."/>
            <person name="Ezra D."/>
            <person name="Gonzalez J."/>
            <person name="Henrissat B."/>
            <person name="Kuo A."/>
            <person name="Liang C."/>
            <person name="Lipzen A."/>
            <person name="Lutzoni F."/>
            <person name="Magnuson J."/>
            <person name="Mondo S."/>
            <person name="Nolan M."/>
            <person name="Ohm R."/>
            <person name="Pangilinan J."/>
            <person name="Park H.-J."/>
            <person name="Ramirez L."/>
            <person name="Alfaro M."/>
            <person name="Sun H."/>
            <person name="Tritt A."/>
            <person name="Yoshinaga Y."/>
            <person name="Zwiers L.-H."/>
            <person name="Turgeon B."/>
            <person name="Goodwin S."/>
            <person name="Spatafora J."/>
            <person name="Crous P."/>
            <person name="Grigoriev I."/>
        </authorList>
    </citation>
    <scope>NUCLEOTIDE SEQUENCE</scope>
    <source>
        <strain evidence="1">CBS 133067</strain>
    </source>
</reference>